<dbReference type="OrthoDB" id="5069407at2"/>
<evidence type="ECO:0000313" key="2">
    <source>
        <dbReference type="EMBL" id="AJW80654.1"/>
    </source>
</evidence>
<dbReference type="InterPro" id="IPR012340">
    <property type="entry name" value="NA-bd_OB-fold"/>
</dbReference>
<dbReference type="Proteomes" id="UP000032604">
    <property type="component" value="Plasmid pCI1"/>
</dbReference>
<dbReference type="HOGENOM" id="CLU_1923874_0_0_11"/>
<geneLocation type="plasmid" evidence="2 4">
    <name>pCI1</name>
</geneLocation>
<dbReference type="EMBL" id="CP011044">
    <property type="protein sequence ID" value="AJW80654.1"/>
    <property type="molecule type" value="Genomic_DNA"/>
</dbReference>
<reference evidence="2 4" key="1">
    <citation type="journal article" date="2015" name="Genome Announc.">
        <title>Complete Genome Sequence of Clavibacter michiganensis subsp. insidiosus R1-1 Using PacBio Single-Molecule Real-Time Technology.</title>
        <authorList>
            <person name="Lu Y."/>
            <person name="Samac D.A."/>
            <person name="Glazebrook J."/>
            <person name="Ishimaru C.A."/>
        </authorList>
    </citation>
    <scope>NUCLEOTIDE SEQUENCE [LARGE SCALE GENOMIC DNA]</scope>
    <source>
        <strain evidence="2 4">R1-1</strain>
        <plasmid evidence="2 4">pCI1</plasmid>
    </source>
</reference>
<reference evidence="3 5" key="2">
    <citation type="submission" date="2018-08" db="EMBL/GenBank/DDBJ databases">
        <title>Genome Sequence of Clavibacter michiganensis Subspecies type strains, and the Atypical Peach-Colored Strains Isolated from Tomato.</title>
        <authorList>
            <person name="Osdaghi E."/>
            <person name="Portier P."/>
            <person name="Briand M."/>
            <person name="Jacques M.-A."/>
        </authorList>
    </citation>
    <scope>NUCLEOTIDE SEQUENCE [LARGE SCALE GENOMIC DNA]</scope>
    <source>
        <strain evidence="3 5">CFBP 6488</strain>
    </source>
</reference>
<dbReference type="Gene3D" id="2.40.50.140">
    <property type="entry name" value="Nucleic acid-binding proteins"/>
    <property type="match status" value="1"/>
</dbReference>
<proteinExistence type="predicted"/>
<name>A0A0D5CMZ0_9MICO</name>
<sequence length="131" mass="14550">MAQRTIWGHLAAPPVVQDAGRTKVTRFRVIENTGAYRAGKWVEDETPTTHLVEAWFEVGVTAAALNEGDGVIIVGKEHTEKWMKNDTPQYNRVLKAERFGIVPKAPAKEPEPAPEPEPVSVWERTAAEPPQ</sequence>
<dbReference type="RefSeq" id="WP_045530820.1">
    <property type="nucleotide sequence ID" value="NZ_CP011044.1"/>
</dbReference>
<evidence type="ECO:0000256" key="1">
    <source>
        <dbReference type="SAM" id="MobiDB-lite"/>
    </source>
</evidence>
<keyword evidence="2" id="KW-0614">Plasmid</keyword>
<feature type="region of interest" description="Disordered" evidence="1">
    <location>
        <begin position="103"/>
        <end position="131"/>
    </location>
</feature>
<evidence type="ECO:0000313" key="5">
    <source>
        <dbReference type="Proteomes" id="UP000266634"/>
    </source>
</evidence>
<dbReference type="EMBL" id="QWEA01001340">
    <property type="protein sequence ID" value="RIJ01663.1"/>
    <property type="molecule type" value="Genomic_DNA"/>
</dbReference>
<gene>
    <name evidence="3" type="ORF">DZF93_18425</name>
    <name evidence="2" type="ORF">VO01_15520</name>
</gene>
<organism evidence="2 4">
    <name type="scientific">Clavibacter michiganensis subsp. insidiosus</name>
    <dbReference type="NCBI Taxonomy" id="33014"/>
    <lineage>
        <taxon>Bacteria</taxon>
        <taxon>Bacillati</taxon>
        <taxon>Actinomycetota</taxon>
        <taxon>Actinomycetes</taxon>
        <taxon>Micrococcales</taxon>
        <taxon>Microbacteriaceae</taxon>
        <taxon>Clavibacter</taxon>
    </lineage>
</organism>
<dbReference type="KEGG" id="cmh:VO01_15520"/>
<dbReference type="PATRIC" id="fig|33014.5.peg.3198"/>
<accession>A0A0D5CMZ0</accession>
<dbReference type="Proteomes" id="UP000266634">
    <property type="component" value="Unassembled WGS sequence"/>
</dbReference>
<evidence type="ECO:0000313" key="4">
    <source>
        <dbReference type="Proteomes" id="UP000032604"/>
    </source>
</evidence>
<dbReference type="SUPFAM" id="SSF50249">
    <property type="entry name" value="Nucleic acid-binding proteins"/>
    <property type="match status" value="1"/>
</dbReference>
<evidence type="ECO:0000313" key="3">
    <source>
        <dbReference type="EMBL" id="RIJ01663.1"/>
    </source>
</evidence>
<protein>
    <recommendedName>
        <fullName evidence="6">Single-stranded DNA-binding protein</fullName>
    </recommendedName>
</protein>
<evidence type="ECO:0008006" key="6">
    <source>
        <dbReference type="Google" id="ProtNLM"/>
    </source>
</evidence>
<dbReference type="AlphaFoldDB" id="A0A0D5CMZ0"/>